<protein>
    <recommendedName>
        <fullName evidence="2">non-specific serine/threonine protein kinase</fullName>
        <ecNumber evidence="2">2.7.11.1</ecNumber>
    </recommendedName>
</protein>
<accession>A0A540LZH6</accession>
<dbReference type="PANTHER" id="PTHR27002:SF181">
    <property type="entry name" value="RECEPTOR-LIKE SERINE_THREONINE-PROTEIN KINASE"/>
    <property type="match status" value="1"/>
</dbReference>
<comment type="catalytic activity">
    <reaction evidence="16">
        <text>L-threonyl-[protein] + ATP = O-phospho-L-threonyl-[protein] + ADP + H(+)</text>
        <dbReference type="Rhea" id="RHEA:46608"/>
        <dbReference type="Rhea" id="RHEA-COMP:11060"/>
        <dbReference type="Rhea" id="RHEA-COMP:11605"/>
        <dbReference type="ChEBI" id="CHEBI:15378"/>
        <dbReference type="ChEBI" id="CHEBI:30013"/>
        <dbReference type="ChEBI" id="CHEBI:30616"/>
        <dbReference type="ChEBI" id="CHEBI:61977"/>
        <dbReference type="ChEBI" id="CHEBI:456216"/>
        <dbReference type="EC" id="2.7.11.1"/>
    </reaction>
</comment>
<keyword evidence="10 18" id="KW-0067">ATP-binding</keyword>
<evidence type="ECO:0000256" key="20">
    <source>
        <dbReference type="SAM" id="Phobius"/>
    </source>
</evidence>
<evidence type="ECO:0000256" key="21">
    <source>
        <dbReference type="SAM" id="SignalP"/>
    </source>
</evidence>
<dbReference type="PROSITE" id="PS51473">
    <property type="entry name" value="GNK2"/>
    <property type="match status" value="2"/>
</dbReference>
<feature type="binding site" evidence="18">
    <location>
        <position position="389"/>
    </location>
    <ligand>
        <name>ATP</name>
        <dbReference type="ChEBI" id="CHEBI:30616"/>
    </ligand>
</feature>
<evidence type="ECO:0000256" key="6">
    <source>
        <dbReference type="ARBA" id="ARBA00022729"/>
    </source>
</evidence>
<dbReference type="PROSITE" id="PS00107">
    <property type="entry name" value="PROTEIN_KINASE_ATP"/>
    <property type="match status" value="1"/>
</dbReference>
<dbReference type="GO" id="GO:0005886">
    <property type="term" value="C:plasma membrane"/>
    <property type="evidence" value="ECO:0007669"/>
    <property type="project" value="TreeGrafter"/>
</dbReference>
<feature type="domain" description="Protein kinase" evidence="22">
    <location>
        <begin position="361"/>
        <end position="639"/>
    </location>
</feature>
<dbReference type="PROSITE" id="PS00108">
    <property type="entry name" value="PROTEIN_KINASE_ST"/>
    <property type="match status" value="1"/>
</dbReference>
<dbReference type="AlphaFoldDB" id="A0A540LZH6"/>
<dbReference type="Gene3D" id="1.10.510.10">
    <property type="entry name" value="Transferase(Phosphotransferase) domain 1"/>
    <property type="match status" value="1"/>
</dbReference>
<dbReference type="CDD" id="cd23509">
    <property type="entry name" value="Gnk2-like"/>
    <property type="match status" value="2"/>
</dbReference>
<keyword evidence="6 21" id="KW-0732">Signal</keyword>
<dbReference type="CDD" id="cd14066">
    <property type="entry name" value="STKc_IRAK"/>
    <property type="match status" value="1"/>
</dbReference>
<evidence type="ECO:0000256" key="15">
    <source>
        <dbReference type="ARBA" id="ARBA00023180"/>
    </source>
</evidence>
<reference evidence="24 25" key="1">
    <citation type="journal article" date="2019" name="G3 (Bethesda)">
        <title>Sequencing of a Wild Apple (Malus baccata) Genome Unravels the Differences Between Cultivated and Wild Apple Species Regarding Disease Resistance and Cold Tolerance.</title>
        <authorList>
            <person name="Chen X."/>
        </authorList>
    </citation>
    <scope>NUCLEOTIDE SEQUENCE [LARGE SCALE GENOMIC DNA]</scope>
    <source>
        <strain evidence="25">cv. Shandingzi</strain>
        <tissue evidence="24">Leaves</tissue>
    </source>
</reference>
<evidence type="ECO:0000256" key="12">
    <source>
        <dbReference type="ARBA" id="ARBA00023136"/>
    </source>
</evidence>
<evidence type="ECO:0000256" key="16">
    <source>
        <dbReference type="ARBA" id="ARBA00047899"/>
    </source>
</evidence>
<sequence>MMRNMSTIPFLFLMSLIARSEAVRYFSHRCSNTTTFTPAQVFESDPDSFQYNLGQLLQSLSSNATRTDTGFYTATAGRNSTEKAYGMFLCRGDVSTEVCKECVPDAIMEASQRCPDGKEVIIWFDECMVRYSNETLLFSMNSSLLAGLLNRGVNETGQSGFTLNAAASMRELTTEAANNSKYFATKQAKVEGSNETLYSLAQCTQDLSASDCKRCLEKAAEEALFNLFQSEFRWARMVYPSCTVWYDNTLFYAINWTHAQHPPTPEALPPSTLLPNSRFPIGRKKHSSITIIVVVSVVIALLVVSLVLVALGYCLPGRRGRRERKKNNEALQQENGKQQDMRTAESLQFDLGTLETATNKFSEYNKLGEGGFGAVFKGMLINGQEIAVKRLSKSSGQGEQEFKNEVVLVAKLQHRNLVRLLGFCLEGEETLLVYEYVPNKSLDYFLFEHEKREQLDWLSRTMIIGGIARGILYLHEDSRLRVIHRDLKASNILLDNNMNPKISDFGMARMFGVDDQTEGNTKRIVGTYGYMAPEYAMEGLYSVKSDVFSFGVLLLEIITGRRNFLGFHRTNCKPTLIGYAWQLWNETKGLELMDPLLKDSCSPNEFLRYIHVGLLCVQEDANNRPTMSSVVLMLKSETIILPRPEKPAFFTGGYVDHHDQVRPQDCSGNGLTISIDVPR</sequence>
<dbReference type="SMART" id="SM00220">
    <property type="entry name" value="S_TKc"/>
    <property type="match status" value="1"/>
</dbReference>
<keyword evidence="9" id="KW-0418">Kinase</keyword>
<proteinExistence type="predicted"/>
<evidence type="ECO:0000256" key="7">
    <source>
        <dbReference type="ARBA" id="ARBA00022737"/>
    </source>
</evidence>
<evidence type="ECO:0000256" key="4">
    <source>
        <dbReference type="ARBA" id="ARBA00022679"/>
    </source>
</evidence>
<dbReference type="PROSITE" id="PS50011">
    <property type="entry name" value="PROTEIN_KINASE_DOM"/>
    <property type="match status" value="1"/>
</dbReference>
<dbReference type="GO" id="GO:0005524">
    <property type="term" value="F:ATP binding"/>
    <property type="evidence" value="ECO:0007669"/>
    <property type="project" value="UniProtKB-UniRule"/>
</dbReference>
<comment type="subcellular location">
    <subcellularLocation>
        <location evidence="1">Membrane</location>
        <topology evidence="1">Single-pass membrane protein</topology>
    </subcellularLocation>
</comment>
<feature type="chain" id="PRO_5022015023" description="non-specific serine/threonine protein kinase" evidence="21">
    <location>
        <begin position="23"/>
        <end position="679"/>
    </location>
</feature>
<dbReference type="InterPro" id="IPR038408">
    <property type="entry name" value="GNK2_sf"/>
</dbReference>
<dbReference type="Gene3D" id="3.30.200.20">
    <property type="entry name" value="Phosphorylase Kinase, domain 1"/>
    <property type="match status" value="1"/>
</dbReference>
<evidence type="ECO:0000256" key="10">
    <source>
        <dbReference type="ARBA" id="ARBA00022840"/>
    </source>
</evidence>
<dbReference type="SUPFAM" id="SSF56112">
    <property type="entry name" value="Protein kinase-like (PK-like)"/>
    <property type="match status" value="1"/>
</dbReference>
<dbReference type="EMBL" id="VIEB01000406">
    <property type="protein sequence ID" value="TQD91894.1"/>
    <property type="molecule type" value="Genomic_DNA"/>
</dbReference>
<dbReference type="PANTHER" id="PTHR27002">
    <property type="entry name" value="RECEPTOR-LIKE SERINE/THREONINE-PROTEIN KINASE SD1-8"/>
    <property type="match status" value="1"/>
</dbReference>
<keyword evidence="15" id="KW-0325">Glycoprotein</keyword>
<keyword evidence="13" id="KW-1015">Disulfide bond</keyword>
<keyword evidence="8 18" id="KW-0547">Nucleotide-binding</keyword>
<keyword evidence="7" id="KW-0677">Repeat</keyword>
<dbReference type="InterPro" id="IPR002902">
    <property type="entry name" value="GNK2"/>
</dbReference>
<dbReference type="EC" id="2.7.11.1" evidence="2"/>
<name>A0A540LZH6_MALBA</name>
<keyword evidence="5 20" id="KW-0812">Transmembrane</keyword>
<evidence type="ECO:0000256" key="14">
    <source>
        <dbReference type="ARBA" id="ARBA00023170"/>
    </source>
</evidence>
<evidence type="ECO:0000256" key="18">
    <source>
        <dbReference type="PROSITE-ProRule" id="PRU10141"/>
    </source>
</evidence>
<keyword evidence="14" id="KW-0675">Receptor</keyword>
<dbReference type="InterPro" id="IPR017441">
    <property type="entry name" value="Protein_kinase_ATP_BS"/>
</dbReference>
<dbReference type="FunFam" id="1.10.510.10:FF:000060">
    <property type="entry name" value="G-type lectin S-receptor-like serine/threonine-protein kinase"/>
    <property type="match status" value="1"/>
</dbReference>
<evidence type="ECO:0000256" key="5">
    <source>
        <dbReference type="ARBA" id="ARBA00022692"/>
    </source>
</evidence>
<dbReference type="Gene3D" id="3.30.430.20">
    <property type="entry name" value="Gnk2 domain, C-X8-C-X2-C motif"/>
    <property type="match status" value="2"/>
</dbReference>
<evidence type="ECO:0000256" key="8">
    <source>
        <dbReference type="ARBA" id="ARBA00022741"/>
    </source>
</evidence>
<evidence type="ECO:0000259" key="22">
    <source>
        <dbReference type="PROSITE" id="PS50011"/>
    </source>
</evidence>
<evidence type="ECO:0000256" key="2">
    <source>
        <dbReference type="ARBA" id="ARBA00012513"/>
    </source>
</evidence>
<evidence type="ECO:0000256" key="13">
    <source>
        <dbReference type="ARBA" id="ARBA00023157"/>
    </source>
</evidence>
<evidence type="ECO:0000256" key="19">
    <source>
        <dbReference type="SAM" id="MobiDB-lite"/>
    </source>
</evidence>
<feature type="region of interest" description="Disordered" evidence="19">
    <location>
        <begin position="323"/>
        <end position="342"/>
    </location>
</feature>
<evidence type="ECO:0000313" key="24">
    <source>
        <dbReference type="EMBL" id="TQD91894.1"/>
    </source>
</evidence>
<comment type="catalytic activity">
    <reaction evidence="17">
        <text>L-seryl-[protein] + ATP = O-phospho-L-seryl-[protein] + ADP + H(+)</text>
        <dbReference type="Rhea" id="RHEA:17989"/>
        <dbReference type="Rhea" id="RHEA-COMP:9863"/>
        <dbReference type="Rhea" id="RHEA-COMP:11604"/>
        <dbReference type="ChEBI" id="CHEBI:15378"/>
        <dbReference type="ChEBI" id="CHEBI:29999"/>
        <dbReference type="ChEBI" id="CHEBI:30616"/>
        <dbReference type="ChEBI" id="CHEBI:83421"/>
        <dbReference type="ChEBI" id="CHEBI:456216"/>
        <dbReference type="EC" id="2.7.11.1"/>
    </reaction>
</comment>
<keyword evidence="25" id="KW-1185">Reference proteome</keyword>
<dbReference type="Proteomes" id="UP000315295">
    <property type="component" value="Unassembled WGS sequence"/>
</dbReference>
<keyword evidence="3" id="KW-0723">Serine/threonine-protein kinase</keyword>
<dbReference type="Pfam" id="PF07714">
    <property type="entry name" value="PK_Tyr_Ser-Thr"/>
    <property type="match status" value="1"/>
</dbReference>
<keyword evidence="4" id="KW-0808">Transferase</keyword>
<gene>
    <name evidence="24" type="ORF">C1H46_022499</name>
</gene>
<organism evidence="24 25">
    <name type="scientific">Malus baccata</name>
    <name type="common">Siberian crab apple</name>
    <name type="synonym">Pyrus baccata</name>
    <dbReference type="NCBI Taxonomy" id="106549"/>
    <lineage>
        <taxon>Eukaryota</taxon>
        <taxon>Viridiplantae</taxon>
        <taxon>Streptophyta</taxon>
        <taxon>Embryophyta</taxon>
        <taxon>Tracheophyta</taxon>
        <taxon>Spermatophyta</taxon>
        <taxon>Magnoliopsida</taxon>
        <taxon>eudicotyledons</taxon>
        <taxon>Gunneridae</taxon>
        <taxon>Pentapetalae</taxon>
        <taxon>rosids</taxon>
        <taxon>fabids</taxon>
        <taxon>Rosales</taxon>
        <taxon>Rosaceae</taxon>
        <taxon>Amygdaloideae</taxon>
        <taxon>Maleae</taxon>
        <taxon>Malus</taxon>
    </lineage>
</organism>
<evidence type="ECO:0000256" key="3">
    <source>
        <dbReference type="ARBA" id="ARBA00022527"/>
    </source>
</evidence>
<feature type="transmembrane region" description="Helical" evidence="20">
    <location>
        <begin position="289"/>
        <end position="315"/>
    </location>
</feature>
<dbReference type="InterPro" id="IPR001245">
    <property type="entry name" value="Ser-Thr/Tyr_kinase_cat_dom"/>
</dbReference>
<dbReference type="InterPro" id="IPR000719">
    <property type="entry name" value="Prot_kinase_dom"/>
</dbReference>
<evidence type="ECO:0000256" key="17">
    <source>
        <dbReference type="ARBA" id="ARBA00048679"/>
    </source>
</evidence>
<feature type="domain" description="Gnk2-homologous" evidence="23">
    <location>
        <begin position="31"/>
        <end position="136"/>
    </location>
</feature>
<dbReference type="InterPro" id="IPR011009">
    <property type="entry name" value="Kinase-like_dom_sf"/>
</dbReference>
<evidence type="ECO:0000256" key="9">
    <source>
        <dbReference type="ARBA" id="ARBA00022777"/>
    </source>
</evidence>
<keyword evidence="12 20" id="KW-0472">Membrane</keyword>
<feature type="domain" description="Gnk2-homologous" evidence="23">
    <location>
        <begin position="143"/>
        <end position="251"/>
    </location>
</feature>
<evidence type="ECO:0000313" key="25">
    <source>
        <dbReference type="Proteomes" id="UP000315295"/>
    </source>
</evidence>
<evidence type="ECO:0000256" key="1">
    <source>
        <dbReference type="ARBA" id="ARBA00004167"/>
    </source>
</evidence>
<dbReference type="Pfam" id="PF01657">
    <property type="entry name" value="Stress-antifung"/>
    <property type="match status" value="2"/>
</dbReference>
<feature type="signal peptide" evidence="21">
    <location>
        <begin position="1"/>
        <end position="22"/>
    </location>
</feature>
<dbReference type="GO" id="GO:0004674">
    <property type="term" value="F:protein serine/threonine kinase activity"/>
    <property type="evidence" value="ECO:0007669"/>
    <property type="project" value="UniProtKB-KW"/>
</dbReference>
<evidence type="ECO:0000256" key="11">
    <source>
        <dbReference type="ARBA" id="ARBA00022989"/>
    </source>
</evidence>
<dbReference type="InterPro" id="IPR008271">
    <property type="entry name" value="Ser/Thr_kinase_AS"/>
</dbReference>
<keyword evidence="11 20" id="KW-1133">Transmembrane helix</keyword>
<comment type="caution">
    <text evidence="24">The sequence shown here is derived from an EMBL/GenBank/DDBJ whole genome shotgun (WGS) entry which is preliminary data.</text>
</comment>
<evidence type="ECO:0000259" key="23">
    <source>
        <dbReference type="PROSITE" id="PS51473"/>
    </source>
</evidence>
<dbReference type="FunFam" id="3.30.200.20:FF:000142">
    <property type="entry name" value="Cysteine-rich receptor-like protein kinase 10"/>
    <property type="match status" value="1"/>
</dbReference>
<dbReference type="STRING" id="106549.A0A540LZH6"/>